<reference evidence="2" key="1">
    <citation type="submission" date="2019-02" db="EMBL/GenBank/DDBJ databases">
        <authorList>
            <person name="Gruber-Vodicka R. H."/>
            <person name="Seah K. B. B."/>
        </authorList>
    </citation>
    <scope>NUCLEOTIDE SEQUENCE</scope>
    <source>
        <strain evidence="3">BECK_BY2</strain>
        <strain evidence="2">BECK_BY3</strain>
    </source>
</reference>
<dbReference type="EMBL" id="CAADFY010000054">
    <property type="protein sequence ID" value="VFK54762.1"/>
    <property type="molecule type" value="Genomic_DNA"/>
</dbReference>
<accession>A0A450ZLX6</accession>
<organism evidence="2">
    <name type="scientific">Candidatus Kentrum sp. TUN</name>
    <dbReference type="NCBI Taxonomy" id="2126343"/>
    <lineage>
        <taxon>Bacteria</taxon>
        <taxon>Pseudomonadati</taxon>
        <taxon>Pseudomonadota</taxon>
        <taxon>Gammaproteobacteria</taxon>
        <taxon>Candidatus Kentrum</taxon>
    </lineage>
</organism>
<evidence type="ECO:0000256" key="1">
    <source>
        <dbReference type="SAM" id="MobiDB-lite"/>
    </source>
</evidence>
<gene>
    <name evidence="3" type="ORF">BECKTUN1418E_GA0071001_105412</name>
    <name evidence="2" type="ORF">BECKTUN1418F_GA0071002_105412</name>
</gene>
<evidence type="ECO:0000313" key="2">
    <source>
        <dbReference type="EMBL" id="VFK54762.1"/>
    </source>
</evidence>
<sequence length="343" mass="38126">MPITNGILRAEGESAGTKGLIDGLRDKYSADPGLDLDEKDFDSLMSGIVDDHILAAWNQCSGGSGTRKSGVVYWLNGENNEIFSITFTYMPERESDPEWVMVTDLTVVGGGIEHTPTIIERGTILRQYTSHTQFFKRTAPKKEMSIQMDLEGREGLKVLVAALDPIVPVGTIIQSILKWEEYAVSVNDQEEFDSKTNKWAPCDGRGIVGSELAGILTEREPTPNLVTPDLRGVFLRGLNQFVADEKAHGIEPVSDKQKDPDSKRRFDIVQLDNVGAHEHASRGAGTAEEVCAEYVGAYDPDEACGLWHHGDRLQNQKGGKTMDNRRRRDETQEYRRALLHPDQ</sequence>
<protein>
    <submittedName>
        <fullName evidence="2">Uncharacterized protein</fullName>
    </submittedName>
</protein>
<dbReference type="AlphaFoldDB" id="A0A450ZLX6"/>
<proteinExistence type="predicted"/>
<feature type="region of interest" description="Disordered" evidence="1">
    <location>
        <begin position="310"/>
        <end position="343"/>
    </location>
</feature>
<evidence type="ECO:0000313" key="3">
    <source>
        <dbReference type="EMBL" id="VFK59609.1"/>
    </source>
</evidence>
<name>A0A450ZLX6_9GAMM</name>
<dbReference type="EMBL" id="CAADFV010000054">
    <property type="protein sequence ID" value="VFK59609.1"/>
    <property type="molecule type" value="Genomic_DNA"/>
</dbReference>